<comment type="caution">
    <text evidence="15">The sequence shown here is derived from an EMBL/GenBank/DDBJ whole genome shotgun (WGS) entry which is preliminary data.</text>
</comment>
<dbReference type="SUPFAM" id="SSF58014">
    <property type="entry name" value="Coiled-coil domain of nucleotide exchange factor GrpE"/>
    <property type="match status" value="1"/>
</dbReference>
<dbReference type="PANTHER" id="PTHR21237">
    <property type="entry name" value="GRPE PROTEIN"/>
    <property type="match status" value="1"/>
</dbReference>
<evidence type="ECO:0000256" key="12">
    <source>
        <dbReference type="RuleBase" id="RU004478"/>
    </source>
</evidence>
<evidence type="ECO:0000256" key="6">
    <source>
        <dbReference type="ARBA" id="ARBA00023186"/>
    </source>
</evidence>
<dbReference type="SUPFAM" id="SSF51064">
    <property type="entry name" value="Head domain of nucleotide exchange factor GrpE"/>
    <property type="match status" value="1"/>
</dbReference>
<evidence type="ECO:0000256" key="14">
    <source>
        <dbReference type="SAM" id="MobiDB-lite"/>
    </source>
</evidence>
<dbReference type="GO" id="GO:0005737">
    <property type="term" value="C:cytoplasm"/>
    <property type="evidence" value="ECO:0007669"/>
    <property type="project" value="UniProtKB-SubCell"/>
</dbReference>
<evidence type="ECO:0000256" key="2">
    <source>
        <dbReference type="ARBA" id="ARBA00009054"/>
    </source>
</evidence>
<keyword evidence="5 10" id="KW-0346">Stress response</keyword>
<name>A0A4R6BEL5_9STAP</name>
<dbReference type="PRINTS" id="PR00773">
    <property type="entry name" value="GRPEPROTEIN"/>
</dbReference>
<evidence type="ECO:0000256" key="10">
    <source>
        <dbReference type="HAMAP-Rule" id="MF_01151"/>
    </source>
</evidence>
<evidence type="ECO:0000256" key="9">
    <source>
        <dbReference type="ARBA" id="ARBA00076414"/>
    </source>
</evidence>
<evidence type="ECO:0000256" key="1">
    <source>
        <dbReference type="ARBA" id="ARBA00004496"/>
    </source>
</evidence>
<keyword evidence="16" id="KW-1185">Reference proteome</keyword>
<dbReference type="Proteomes" id="UP000295310">
    <property type="component" value="Unassembled WGS sequence"/>
</dbReference>
<organism evidence="15 16">
    <name type="scientific">Macrococcus brunensis</name>
    <dbReference type="NCBI Taxonomy" id="198483"/>
    <lineage>
        <taxon>Bacteria</taxon>
        <taxon>Bacillati</taxon>
        <taxon>Bacillota</taxon>
        <taxon>Bacilli</taxon>
        <taxon>Bacillales</taxon>
        <taxon>Staphylococcaceae</taxon>
        <taxon>Macrococcus</taxon>
    </lineage>
</organism>
<feature type="coiled-coil region" evidence="13">
    <location>
        <begin position="32"/>
        <end position="66"/>
    </location>
</feature>
<protein>
    <recommendedName>
        <fullName evidence="8 10">Protein GrpE</fullName>
    </recommendedName>
    <alternativeName>
        <fullName evidence="9 10">HSP-70 cofactor</fullName>
    </alternativeName>
</protein>
<comment type="subcellular location">
    <subcellularLocation>
        <location evidence="1 10">Cytoplasm</location>
    </subcellularLocation>
</comment>
<dbReference type="HAMAP" id="MF_01151">
    <property type="entry name" value="GrpE"/>
    <property type="match status" value="1"/>
</dbReference>
<dbReference type="OrthoDB" id="9812586at2"/>
<evidence type="ECO:0000256" key="4">
    <source>
        <dbReference type="ARBA" id="ARBA00022490"/>
    </source>
</evidence>
<dbReference type="CDD" id="cd00446">
    <property type="entry name" value="GrpE"/>
    <property type="match status" value="1"/>
</dbReference>
<dbReference type="GO" id="GO:0051082">
    <property type="term" value="F:unfolded protein binding"/>
    <property type="evidence" value="ECO:0007669"/>
    <property type="project" value="TreeGrafter"/>
</dbReference>
<gene>
    <name evidence="10 15" type="primary">grpE</name>
    <name evidence="15" type="ORF">ERX27_04445</name>
</gene>
<accession>A0A4R6BEL5</accession>
<dbReference type="Gene3D" id="2.30.22.10">
    <property type="entry name" value="Head domain of nucleotide exchange factor GrpE"/>
    <property type="match status" value="1"/>
</dbReference>
<dbReference type="Pfam" id="PF01025">
    <property type="entry name" value="GrpE"/>
    <property type="match status" value="1"/>
</dbReference>
<dbReference type="GO" id="GO:0042803">
    <property type="term" value="F:protein homodimerization activity"/>
    <property type="evidence" value="ECO:0007669"/>
    <property type="project" value="InterPro"/>
</dbReference>
<dbReference type="InterPro" id="IPR000740">
    <property type="entry name" value="GrpE"/>
</dbReference>
<dbReference type="InterPro" id="IPR009012">
    <property type="entry name" value="GrpE_head"/>
</dbReference>
<evidence type="ECO:0000256" key="13">
    <source>
        <dbReference type="SAM" id="Coils"/>
    </source>
</evidence>
<comment type="subunit">
    <text evidence="3 10">Homodimer.</text>
</comment>
<evidence type="ECO:0000256" key="8">
    <source>
        <dbReference type="ARBA" id="ARBA00072274"/>
    </source>
</evidence>
<comment type="function">
    <text evidence="7 10 11">Participates actively in the response to hyperosmotic and heat shock by preventing the aggregation of stress-denatured proteins, in association with DnaK and GrpE. It is the nucleotide exchange factor for DnaK and may function as a thermosensor. Unfolded proteins bind initially to DnaJ; upon interaction with the DnaJ-bound protein, DnaK hydrolyzes its bound ATP, resulting in the formation of a stable complex. GrpE releases ADP from DnaK; ATP binding to DnaK triggers the release of the substrate protein, thus completing the reaction cycle. Several rounds of ATP-dependent interactions between DnaJ, DnaK and GrpE are required for fully efficient folding.</text>
</comment>
<dbReference type="PANTHER" id="PTHR21237:SF23">
    <property type="entry name" value="GRPE PROTEIN HOMOLOG, MITOCHONDRIAL"/>
    <property type="match status" value="1"/>
</dbReference>
<evidence type="ECO:0000256" key="3">
    <source>
        <dbReference type="ARBA" id="ARBA00011738"/>
    </source>
</evidence>
<feature type="region of interest" description="Disordered" evidence="14">
    <location>
        <begin position="1"/>
        <end position="31"/>
    </location>
</feature>
<dbReference type="GO" id="GO:0000774">
    <property type="term" value="F:adenyl-nucleotide exchange factor activity"/>
    <property type="evidence" value="ECO:0007669"/>
    <property type="project" value="InterPro"/>
</dbReference>
<dbReference type="EMBL" id="SCWA01000006">
    <property type="protein sequence ID" value="TDL98153.1"/>
    <property type="molecule type" value="Genomic_DNA"/>
</dbReference>
<sequence length="181" mass="20701">MTEEKNVQEETVPEEEVTAEAPVDTTPIDVDGDGLEQKVADLEEALAASEEKYLRLYAEFENYKKRTRTELETEKTYRSQAVLRDVIPTLDNIERALGQKSEDETLIKGVQMVYDNLVSALKEHGLELIEAQDQPFDPNFHQAVMQEKDDTKESGIVLDELQKGYKLKERVLRPSMVKVNE</sequence>
<dbReference type="InterPro" id="IPR013805">
    <property type="entry name" value="GrpE_CC"/>
</dbReference>
<dbReference type="PROSITE" id="PS01071">
    <property type="entry name" value="GRPE"/>
    <property type="match status" value="1"/>
</dbReference>
<keyword evidence="6 10" id="KW-0143">Chaperone</keyword>
<evidence type="ECO:0000256" key="7">
    <source>
        <dbReference type="ARBA" id="ARBA00053401"/>
    </source>
</evidence>
<dbReference type="AlphaFoldDB" id="A0A4R6BEL5"/>
<dbReference type="NCBIfam" id="NF010738">
    <property type="entry name" value="PRK14140.1"/>
    <property type="match status" value="1"/>
</dbReference>
<dbReference type="FunFam" id="2.30.22.10:FF:000001">
    <property type="entry name" value="Protein GrpE"/>
    <property type="match status" value="1"/>
</dbReference>
<evidence type="ECO:0000256" key="5">
    <source>
        <dbReference type="ARBA" id="ARBA00023016"/>
    </source>
</evidence>
<proteinExistence type="inferred from homology"/>
<comment type="similarity">
    <text evidence="2 10 12">Belongs to the GrpE family.</text>
</comment>
<keyword evidence="13" id="KW-0175">Coiled coil</keyword>
<evidence type="ECO:0000313" key="16">
    <source>
        <dbReference type="Proteomes" id="UP000295310"/>
    </source>
</evidence>
<dbReference type="Gene3D" id="3.90.20.20">
    <property type="match status" value="1"/>
</dbReference>
<evidence type="ECO:0000313" key="15">
    <source>
        <dbReference type="EMBL" id="TDL98153.1"/>
    </source>
</evidence>
<keyword evidence="4 10" id="KW-0963">Cytoplasm</keyword>
<evidence type="ECO:0000256" key="11">
    <source>
        <dbReference type="RuleBase" id="RU000639"/>
    </source>
</evidence>
<reference evidence="15 16" key="1">
    <citation type="submission" date="2019-01" db="EMBL/GenBank/DDBJ databases">
        <title>Draft genome sequences of the type strains of six Macrococcus species.</title>
        <authorList>
            <person name="Mazhar S."/>
            <person name="Altermann E."/>
            <person name="Hill C."/>
            <person name="Mcauliffe O."/>
        </authorList>
    </citation>
    <scope>NUCLEOTIDE SEQUENCE [LARGE SCALE GENOMIC DNA]</scope>
    <source>
        <strain evidence="15 16">CCM4811</strain>
    </source>
</reference>
<dbReference type="RefSeq" id="WP_133431631.1">
    <property type="nucleotide sequence ID" value="NZ_CP092172.1"/>
</dbReference>
<dbReference type="GO" id="GO:0006457">
    <property type="term" value="P:protein folding"/>
    <property type="evidence" value="ECO:0007669"/>
    <property type="project" value="InterPro"/>
</dbReference>
<dbReference type="GO" id="GO:0051087">
    <property type="term" value="F:protein-folding chaperone binding"/>
    <property type="evidence" value="ECO:0007669"/>
    <property type="project" value="InterPro"/>
</dbReference>